<feature type="region of interest" description="Disordered" evidence="2">
    <location>
        <begin position="108"/>
        <end position="190"/>
    </location>
</feature>
<evidence type="ECO:0000313" key="5">
    <source>
        <dbReference type="Proteomes" id="UP000277212"/>
    </source>
</evidence>
<reference evidence="4 5" key="1">
    <citation type="submission" date="2017-06" db="EMBL/GenBank/DDBJ databases">
        <title>Comparative genomic analysis of Ambrosia Fusariam Clade fungi.</title>
        <authorList>
            <person name="Stajich J.E."/>
            <person name="Carrillo J."/>
            <person name="Kijimoto T."/>
            <person name="Eskalen A."/>
            <person name="O'Donnell K."/>
            <person name="Kasson M."/>
        </authorList>
    </citation>
    <scope>NUCLEOTIDE SEQUENCE [LARGE SCALE GENOMIC DNA]</scope>
    <source>
        <strain evidence="4">UCR3666</strain>
    </source>
</reference>
<evidence type="ECO:0000256" key="2">
    <source>
        <dbReference type="SAM" id="MobiDB-lite"/>
    </source>
</evidence>
<organism evidence="4 5">
    <name type="scientific">Fusarium kuroshium</name>
    <dbReference type="NCBI Taxonomy" id="2010991"/>
    <lineage>
        <taxon>Eukaryota</taxon>
        <taxon>Fungi</taxon>
        <taxon>Dikarya</taxon>
        <taxon>Ascomycota</taxon>
        <taxon>Pezizomycotina</taxon>
        <taxon>Sordariomycetes</taxon>
        <taxon>Hypocreomycetidae</taxon>
        <taxon>Hypocreales</taxon>
        <taxon>Nectriaceae</taxon>
        <taxon>Fusarium</taxon>
        <taxon>Fusarium solani species complex</taxon>
    </lineage>
</organism>
<proteinExistence type="predicted"/>
<name>A0A3M2RUF1_9HYPO</name>
<protein>
    <recommendedName>
        <fullName evidence="3">C2H2-type domain-containing protein</fullName>
    </recommendedName>
</protein>
<feature type="region of interest" description="Disordered" evidence="2">
    <location>
        <begin position="205"/>
        <end position="224"/>
    </location>
</feature>
<dbReference type="EMBL" id="NKUJ01000264">
    <property type="protein sequence ID" value="RMJ08933.1"/>
    <property type="molecule type" value="Genomic_DNA"/>
</dbReference>
<keyword evidence="5" id="KW-1185">Reference proteome</keyword>
<dbReference type="InterPro" id="IPR013087">
    <property type="entry name" value="Znf_C2H2_type"/>
</dbReference>
<dbReference type="PROSITE" id="PS50157">
    <property type="entry name" value="ZINC_FINGER_C2H2_2"/>
    <property type="match status" value="1"/>
</dbReference>
<sequence length="585" mass="64188">MAAHDDDGAAARRPVADDIEGDIMRFSELDFARLGLATQLNNNALGADKQNHFLPLQPSYPARQPSNQSLLTENITNLASPVVPGALPPAVSQDLSLDFQPLDPALSSTIIVRDPSRSESRGRSGRPTRHSNYVNSYQQPDLPRRRSRYLRVQPQPPTEPITISASNKSTGSGLDPMQRWQDSPPEAEPASLSAIVNALENTPLRNRSAAGSPGSQHLGSRAASTVSFGSGTSCSSASVASASSITHRNSSRGRVTKRTRTPAAKGKEAGKRVFPCTFCCDSFKSKYDWARHEKSLHLNLQGWRCTPFGGTVVSPSTGRSHCAYCSLLDPTPEHLSSHNHESCQNSAPNHFFSRKDHLVQHLRLVHHVETMPIIDSWKVEGPPVSSRCGFCSIQLHTWQERVDHLTKHFRSGATMDSWKGEHCFEPSIAAQVTNAIPPYLIAAESRALVPFSSTDPGTKDHLSQIKHATQRSFGQWDDEGAMVMSGSEPSPQSSTQQGSLDGINERSPSMMYPDVLALHLGRYAQEKMKQGIIPTDRMFQEEARKIVFDSVDPWDQTIADNDDWLSCFRSRHLRDASGSGENSAS</sequence>
<accession>A0A3M2RUF1</accession>
<evidence type="ECO:0000313" key="4">
    <source>
        <dbReference type="EMBL" id="RMJ08933.1"/>
    </source>
</evidence>
<evidence type="ECO:0000259" key="3">
    <source>
        <dbReference type="PROSITE" id="PS50157"/>
    </source>
</evidence>
<feature type="region of interest" description="Disordered" evidence="2">
    <location>
        <begin position="239"/>
        <end position="266"/>
    </location>
</feature>
<keyword evidence="1" id="KW-0863">Zinc-finger</keyword>
<evidence type="ECO:0000256" key="1">
    <source>
        <dbReference type="PROSITE-ProRule" id="PRU00042"/>
    </source>
</evidence>
<feature type="compositionally biased region" description="Polar residues" evidence="2">
    <location>
        <begin position="130"/>
        <end position="139"/>
    </location>
</feature>
<feature type="compositionally biased region" description="Polar residues" evidence="2">
    <location>
        <begin position="161"/>
        <end position="172"/>
    </location>
</feature>
<dbReference type="GO" id="GO:0008270">
    <property type="term" value="F:zinc ion binding"/>
    <property type="evidence" value="ECO:0007669"/>
    <property type="project" value="UniProtKB-KW"/>
</dbReference>
<feature type="domain" description="C2H2-type" evidence="3">
    <location>
        <begin position="274"/>
        <end position="302"/>
    </location>
</feature>
<dbReference type="Proteomes" id="UP000277212">
    <property type="component" value="Unassembled WGS sequence"/>
</dbReference>
<gene>
    <name evidence="4" type="ORF">CDV36_011451</name>
</gene>
<keyword evidence="1" id="KW-0479">Metal-binding</keyword>
<dbReference type="OrthoDB" id="5399138at2759"/>
<comment type="caution">
    <text evidence="4">The sequence shown here is derived from an EMBL/GenBank/DDBJ whole genome shotgun (WGS) entry which is preliminary data.</text>
</comment>
<dbReference type="AlphaFoldDB" id="A0A3M2RUF1"/>
<keyword evidence="1" id="KW-0862">Zinc</keyword>
<dbReference type="STRING" id="2010991.A0A3M2RUF1"/>
<dbReference type="SMART" id="SM00355">
    <property type="entry name" value="ZnF_C2H2"/>
    <property type="match status" value="3"/>
</dbReference>
<feature type="compositionally biased region" description="Basic residues" evidence="2">
    <location>
        <begin position="249"/>
        <end position="260"/>
    </location>
</feature>
<dbReference type="PROSITE" id="PS00028">
    <property type="entry name" value="ZINC_FINGER_C2H2_1"/>
    <property type="match status" value="1"/>
</dbReference>